<feature type="region of interest" description="Disordered" evidence="1">
    <location>
        <begin position="238"/>
        <end position="265"/>
    </location>
</feature>
<name>A0A0D2KKG0_9CHLO</name>
<keyword evidence="2" id="KW-0812">Transmembrane</keyword>
<keyword evidence="3" id="KW-0732">Signal</keyword>
<dbReference type="EMBL" id="KK103071">
    <property type="protein sequence ID" value="KIY96298.1"/>
    <property type="molecule type" value="Genomic_DNA"/>
</dbReference>
<organism evidence="4 5">
    <name type="scientific">Monoraphidium neglectum</name>
    <dbReference type="NCBI Taxonomy" id="145388"/>
    <lineage>
        <taxon>Eukaryota</taxon>
        <taxon>Viridiplantae</taxon>
        <taxon>Chlorophyta</taxon>
        <taxon>core chlorophytes</taxon>
        <taxon>Chlorophyceae</taxon>
        <taxon>CS clade</taxon>
        <taxon>Sphaeropleales</taxon>
        <taxon>Selenastraceae</taxon>
        <taxon>Monoraphidium</taxon>
    </lineage>
</organism>
<feature type="chain" id="PRO_5002245781" description="Thioredoxin domain-containing protein" evidence="3">
    <location>
        <begin position="23"/>
        <end position="265"/>
    </location>
</feature>
<feature type="compositionally biased region" description="Gly residues" evidence="1">
    <location>
        <begin position="246"/>
        <end position="259"/>
    </location>
</feature>
<gene>
    <name evidence="4" type="ORF">MNEG_11664</name>
</gene>
<accession>A0A0D2KKG0</accession>
<reference evidence="4 5" key="1">
    <citation type="journal article" date="2013" name="BMC Genomics">
        <title>Reconstruction of the lipid metabolism for the microalga Monoraphidium neglectum from its genome sequence reveals characteristics suitable for biofuel production.</title>
        <authorList>
            <person name="Bogen C."/>
            <person name="Al-Dilaimi A."/>
            <person name="Albersmeier A."/>
            <person name="Wichmann J."/>
            <person name="Grundmann M."/>
            <person name="Rupp O."/>
            <person name="Lauersen K.J."/>
            <person name="Blifernez-Klassen O."/>
            <person name="Kalinowski J."/>
            <person name="Goesmann A."/>
            <person name="Mussgnug J.H."/>
            <person name="Kruse O."/>
        </authorList>
    </citation>
    <scope>NUCLEOTIDE SEQUENCE [LARGE SCALE GENOMIC DNA]</scope>
    <source>
        <strain evidence="4 5">SAG 48.87</strain>
    </source>
</reference>
<dbReference type="PANTHER" id="PTHR19991">
    <property type="entry name" value="L 2 01289"/>
    <property type="match status" value="1"/>
</dbReference>
<dbReference type="GeneID" id="25728949"/>
<dbReference type="PANTHER" id="PTHR19991:SF2">
    <property type="entry name" value="GH08893P"/>
    <property type="match status" value="1"/>
</dbReference>
<evidence type="ECO:0000256" key="3">
    <source>
        <dbReference type="SAM" id="SignalP"/>
    </source>
</evidence>
<dbReference type="OrthoDB" id="72053at2759"/>
<feature type="transmembrane region" description="Helical" evidence="2">
    <location>
        <begin position="189"/>
        <end position="207"/>
    </location>
</feature>
<sequence length="265" mass="26221">MSARAAGAALLLLAAAVCGAGALELVQLSSSNFEHETQAATGQTTGRWCVLFVEQAAAGAEGAEAAWDTLAAEVEEMEVERQAVFAKVDVSTNPELARRFAISQHPAAILFRDRAMYRLPAPLPADEDEARHLAMDFLAAGGASTPGTAAPAGATGDAAAAALEAAAAAARRLAAALGETDAVLRATGWAAAAVGLVILTLASYLGVHLNFNAAEPRTQAAPATAPAAAPAAIATADGGSAKADGTAGGKGPGKDGGGAAKERAD</sequence>
<dbReference type="STRING" id="145388.A0A0D2KKG0"/>
<dbReference type="Proteomes" id="UP000054498">
    <property type="component" value="Unassembled WGS sequence"/>
</dbReference>
<keyword evidence="2" id="KW-0472">Membrane</keyword>
<protein>
    <recommendedName>
        <fullName evidence="6">Thioredoxin domain-containing protein</fullName>
    </recommendedName>
</protein>
<feature type="signal peptide" evidence="3">
    <location>
        <begin position="1"/>
        <end position="22"/>
    </location>
</feature>
<dbReference type="CDD" id="cd02947">
    <property type="entry name" value="TRX_family"/>
    <property type="match status" value="1"/>
</dbReference>
<evidence type="ECO:0008006" key="6">
    <source>
        <dbReference type="Google" id="ProtNLM"/>
    </source>
</evidence>
<dbReference type="Gene3D" id="3.40.30.10">
    <property type="entry name" value="Glutaredoxin"/>
    <property type="match status" value="1"/>
</dbReference>
<proteinExistence type="predicted"/>
<evidence type="ECO:0000313" key="4">
    <source>
        <dbReference type="EMBL" id="KIY96298.1"/>
    </source>
</evidence>
<dbReference type="AlphaFoldDB" id="A0A0D2KKG0"/>
<evidence type="ECO:0000313" key="5">
    <source>
        <dbReference type="Proteomes" id="UP000054498"/>
    </source>
</evidence>
<dbReference type="InterPro" id="IPR036249">
    <property type="entry name" value="Thioredoxin-like_sf"/>
</dbReference>
<keyword evidence="2" id="KW-1133">Transmembrane helix</keyword>
<keyword evidence="5" id="KW-1185">Reference proteome</keyword>
<evidence type="ECO:0000256" key="2">
    <source>
        <dbReference type="SAM" id="Phobius"/>
    </source>
</evidence>
<dbReference type="SUPFAM" id="SSF52833">
    <property type="entry name" value="Thioredoxin-like"/>
    <property type="match status" value="1"/>
</dbReference>
<dbReference type="KEGG" id="mng:MNEG_11664"/>
<evidence type="ECO:0000256" key="1">
    <source>
        <dbReference type="SAM" id="MobiDB-lite"/>
    </source>
</evidence>
<dbReference type="RefSeq" id="XP_013895318.1">
    <property type="nucleotide sequence ID" value="XM_014039864.1"/>
</dbReference>